<dbReference type="Proteomes" id="UP000435357">
    <property type="component" value="Unassembled WGS sequence"/>
</dbReference>
<keyword evidence="2" id="KW-1185">Reference proteome</keyword>
<evidence type="ECO:0000313" key="2">
    <source>
        <dbReference type="Proteomes" id="UP000435357"/>
    </source>
</evidence>
<reference evidence="1 2" key="1">
    <citation type="submission" date="2019-09" db="EMBL/GenBank/DDBJ databases">
        <title>Genomes of Cryomorphaceae.</title>
        <authorList>
            <person name="Bowman J.P."/>
        </authorList>
    </citation>
    <scope>NUCLEOTIDE SEQUENCE [LARGE SCALE GENOMIC DNA]</scope>
    <source>
        <strain evidence="1 2">KCTC 52047</strain>
    </source>
</reference>
<evidence type="ECO:0000313" key="1">
    <source>
        <dbReference type="EMBL" id="KAB1064373.1"/>
    </source>
</evidence>
<name>A0A6N6M6Z2_9FLAO</name>
<gene>
    <name evidence="1" type="ORF">F3059_06630</name>
</gene>
<dbReference type="RefSeq" id="WP_151167475.1">
    <property type="nucleotide sequence ID" value="NZ_WACR01000005.1"/>
</dbReference>
<proteinExistence type="predicted"/>
<accession>A0A6N6M6Z2</accession>
<organism evidence="1 2">
    <name type="scientific">Salibacter halophilus</name>
    <dbReference type="NCBI Taxonomy" id="1803916"/>
    <lineage>
        <taxon>Bacteria</taxon>
        <taxon>Pseudomonadati</taxon>
        <taxon>Bacteroidota</taxon>
        <taxon>Flavobacteriia</taxon>
        <taxon>Flavobacteriales</taxon>
        <taxon>Salibacteraceae</taxon>
        <taxon>Salibacter</taxon>
    </lineage>
</organism>
<dbReference type="PROSITE" id="PS51257">
    <property type="entry name" value="PROKAR_LIPOPROTEIN"/>
    <property type="match status" value="1"/>
</dbReference>
<dbReference type="EMBL" id="WACR01000005">
    <property type="protein sequence ID" value="KAB1064373.1"/>
    <property type="molecule type" value="Genomic_DNA"/>
</dbReference>
<comment type="caution">
    <text evidence="1">The sequence shown here is derived from an EMBL/GenBank/DDBJ whole genome shotgun (WGS) entry which is preliminary data.</text>
</comment>
<dbReference type="AlphaFoldDB" id="A0A6N6M6Z2"/>
<sequence length="196" mass="22231">MIKSAFFILLTLSLFSCSSKTNSTHLKPEIKVLSDSTILFNKNLIKLNRFEEKLSTYARINGDVNHVIIEAKRNQDMSIIEEMQRLLAADSVNTITYVLEGDSSTVSLIDASNFTTIKLHKDGIVSVDGQKAKRITTIQNLIQQSINNNKDQVIELSIDTGVGYDMYIAKKHELQTVVSRIDSSLYIEEESFQYYR</sequence>
<protein>
    <submittedName>
        <fullName evidence="1">Uncharacterized protein</fullName>
    </submittedName>
</protein>